<dbReference type="InterPro" id="IPR018120">
    <property type="entry name" value="Glyco_hydro_1_AS"/>
</dbReference>
<accession>A0A7X4KC50</accession>
<dbReference type="NCBIfam" id="TIGR03356">
    <property type="entry name" value="BGL"/>
    <property type="match status" value="1"/>
</dbReference>
<evidence type="ECO:0000256" key="4">
    <source>
        <dbReference type="ARBA" id="ARBA00023001"/>
    </source>
</evidence>
<evidence type="ECO:0000256" key="9">
    <source>
        <dbReference type="PIRSR" id="PIRSR617736-2"/>
    </source>
</evidence>
<dbReference type="PRINTS" id="PR00131">
    <property type="entry name" value="GLHYDRLASE1"/>
</dbReference>
<dbReference type="SUPFAM" id="SSF51445">
    <property type="entry name" value="(Trans)glycosidases"/>
    <property type="match status" value="1"/>
</dbReference>
<protein>
    <recommendedName>
        <fullName evidence="2 11">Beta-glucosidase</fullName>
        <ecNumber evidence="2 11">3.2.1.21</ecNumber>
    </recommendedName>
</protein>
<dbReference type="Gene3D" id="3.20.20.80">
    <property type="entry name" value="Glycosidases"/>
    <property type="match status" value="1"/>
</dbReference>
<dbReference type="EMBL" id="WWCK01000003">
    <property type="protein sequence ID" value="MYM67612.1"/>
    <property type="molecule type" value="Genomic_DNA"/>
</dbReference>
<keyword evidence="13" id="KW-1185">Reference proteome</keyword>
<dbReference type="InterPro" id="IPR017853">
    <property type="entry name" value="GH"/>
</dbReference>
<evidence type="ECO:0000256" key="1">
    <source>
        <dbReference type="ARBA" id="ARBA00010838"/>
    </source>
</evidence>
<evidence type="ECO:0000256" key="10">
    <source>
        <dbReference type="PROSITE-ProRule" id="PRU10055"/>
    </source>
</evidence>
<evidence type="ECO:0000313" key="12">
    <source>
        <dbReference type="EMBL" id="MYM67612.1"/>
    </source>
</evidence>
<evidence type="ECO:0000256" key="7">
    <source>
        <dbReference type="ARBA" id="ARBA00023326"/>
    </source>
</evidence>
<feature type="binding site" evidence="9">
    <location>
        <begin position="411"/>
        <end position="412"/>
    </location>
    <ligand>
        <name>substrate</name>
    </ligand>
</feature>
<evidence type="ECO:0000256" key="6">
    <source>
        <dbReference type="ARBA" id="ARBA00023295"/>
    </source>
</evidence>
<comment type="similarity">
    <text evidence="1 11">Belongs to the glycosyl hydrolase 1 family.</text>
</comment>
<keyword evidence="4" id="KW-0136">Cellulose degradation</keyword>
<evidence type="ECO:0000313" key="13">
    <source>
        <dbReference type="Proteomes" id="UP000450012"/>
    </source>
</evidence>
<dbReference type="PROSITE" id="PS00572">
    <property type="entry name" value="GLYCOSYL_HYDROL_F1_1"/>
    <property type="match status" value="1"/>
</dbReference>
<reference evidence="12 13" key="1">
    <citation type="submission" date="2019-12" db="EMBL/GenBank/DDBJ databases">
        <title>Novel species isolated from a subtropical stream in China.</title>
        <authorList>
            <person name="Lu H."/>
        </authorList>
    </citation>
    <scope>NUCLEOTIDE SEQUENCE [LARGE SCALE GENOMIC DNA]</scope>
    <source>
        <strain evidence="12 13">FT55W</strain>
    </source>
</reference>
<dbReference type="RefSeq" id="WP_161014130.1">
    <property type="nucleotide sequence ID" value="NZ_WWCK01000003.1"/>
</dbReference>
<evidence type="ECO:0000256" key="5">
    <source>
        <dbReference type="ARBA" id="ARBA00023277"/>
    </source>
</evidence>
<dbReference type="GO" id="GO:0005829">
    <property type="term" value="C:cytosol"/>
    <property type="evidence" value="ECO:0007669"/>
    <property type="project" value="TreeGrafter"/>
</dbReference>
<organism evidence="12 13">
    <name type="scientific">Duganella rivi</name>
    <dbReference type="NCBI Taxonomy" id="2666083"/>
    <lineage>
        <taxon>Bacteria</taxon>
        <taxon>Pseudomonadati</taxon>
        <taxon>Pseudomonadota</taxon>
        <taxon>Betaproteobacteria</taxon>
        <taxon>Burkholderiales</taxon>
        <taxon>Oxalobacteraceae</taxon>
        <taxon>Telluria group</taxon>
        <taxon>Duganella</taxon>
    </lineage>
</organism>
<feature type="binding site" evidence="9">
    <location>
        <position position="302"/>
    </location>
    <ligand>
        <name>substrate</name>
    </ligand>
</feature>
<dbReference type="Pfam" id="PF00232">
    <property type="entry name" value="Glyco_hydro_1"/>
    <property type="match status" value="1"/>
</dbReference>
<dbReference type="FunFam" id="3.20.20.80:FF:000004">
    <property type="entry name" value="Beta-glucosidase 6-phospho-beta-glucosidase"/>
    <property type="match status" value="1"/>
</dbReference>
<feature type="active site" description="Nucleophile" evidence="8 10">
    <location>
        <position position="358"/>
    </location>
</feature>
<dbReference type="PANTHER" id="PTHR10353">
    <property type="entry name" value="GLYCOSYL HYDROLASE"/>
    <property type="match status" value="1"/>
</dbReference>
<comment type="caution">
    <text evidence="12">The sequence shown here is derived from an EMBL/GenBank/DDBJ whole genome shotgun (WGS) entry which is preliminary data.</text>
</comment>
<comment type="catalytic activity">
    <reaction evidence="11">
        <text>Hydrolysis of terminal, non-reducing beta-D-glucosyl residues with release of beta-D-glucose.</text>
        <dbReference type="EC" id="3.2.1.21"/>
    </reaction>
</comment>
<dbReference type="PANTHER" id="PTHR10353:SF36">
    <property type="entry name" value="LP05116P"/>
    <property type="match status" value="1"/>
</dbReference>
<dbReference type="InterPro" id="IPR017736">
    <property type="entry name" value="Glyco_hydro_1_beta-glucosidase"/>
</dbReference>
<dbReference type="EC" id="3.2.1.21" evidence="2 11"/>
<keyword evidence="7" id="KW-0624">Polysaccharide degradation</keyword>
<dbReference type="AlphaFoldDB" id="A0A7X4KC50"/>
<dbReference type="InterPro" id="IPR001360">
    <property type="entry name" value="Glyco_hydro_1"/>
</dbReference>
<evidence type="ECO:0000256" key="11">
    <source>
        <dbReference type="RuleBase" id="RU361175"/>
    </source>
</evidence>
<evidence type="ECO:0000256" key="8">
    <source>
        <dbReference type="PIRSR" id="PIRSR617736-1"/>
    </source>
</evidence>
<gene>
    <name evidence="12" type="ORF">GTP45_12310</name>
</gene>
<keyword evidence="3 11" id="KW-0378">Hydrolase</keyword>
<evidence type="ECO:0000256" key="3">
    <source>
        <dbReference type="ARBA" id="ARBA00022801"/>
    </source>
</evidence>
<keyword evidence="5" id="KW-0119">Carbohydrate metabolism</keyword>
<feature type="binding site" evidence="9">
    <location>
        <position position="404"/>
    </location>
    <ligand>
        <name>substrate</name>
    </ligand>
</feature>
<dbReference type="GO" id="GO:0008422">
    <property type="term" value="F:beta-glucosidase activity"/>
    <property type="evidence" value="ECO:0007669"/>
    <property type="project" value="UniProtKB-EC"/>
</dbReference>
<feature type="binding site" evidence="9">
    <location>
        <position position="29"/>
    </location>
    <ligand>
        <name>substrate</name>
    </ligand>
</feature>
<dbReference type="Proteomes" id="UP000450012">
    <property type="component" value="Unassembled WGS sequence"/>
</dbReference>
<feature type="active site" description="Proton donor" evidence="8">
    <location>
        <position position="174"/>
    </location>
</feature>
<keyword evidence="6 11" id="KW-0326">Glycosidase</keyword>
<proteinExistence type="inferred from homology"/>
<feature type="binding site" evidence="9">
    <location>
        <position position="173"/>
    </location>
    <ligand>
        <name>substrate</name>
    </ligand>
</feature>
<evidence type="ECO:0000256" key="2">
    <source>
        <dbReference type="ARBA" id="ARBA00012744"/>
    </source>
</evidence>
<feature type="binding site" evidence="9">
    <location>
        <position position="129"/>
    </location>
    <ligand>
        <name>substrate</name>
    </ligand>
</feature>
<name>A0A7X4KC50_9BURK</name>
<dbReference type="GO" id="GO:0030245">
    <property type="term" value="P:cellulose catabolic process"/>
    <property type="evidence" value="ECO:0007669"/>
    <property type="project" value="UniProtKB-KW"/>
</dbReference>
<sequence length="452" mass="50873">MVDQTFSPPADSVLWRKDFLIGAATAAYQIEGAVNEDGRLPSIWDTFSATPGKVLAGDTGEFACDHYHRWEQDVELLASLNVGAYRLSISWPRVMTIDGKPNDKGIAFYRNLLKALRAKGLKTYVTLYHWDLPQHLEDKGGWVNRDTAYKFAEYADMISKQLAGLVDAWATLNEPWCSAMHGYGTGHHAPGKQDVVFATQAMHHLLLGHGLAVKHLRENDPSAQVGIVANVGRGTSTDTSEAGQRAAWLFELQHNNWILDPLLKKSYPSALWELWPGAAPTILNGDMEIIGTPLDFLGINYYFRTNVISDGKHGYIEVDLEGVERTQMGWEVYPEGLRHLLVGFHRDYPNLPPIYITENGMATDDAVVDGEVNDHQRISFLNRHLEAVNQAVKQGVDVRGYFIWSLMDNFEWAFGYERRFGIIHVDYATQKRTLKRSAKLVTQFLAERAAQN</sequence>